<keyword evidence="8" id="KW-1185">Reference proteome</keyword>
<evidence type="ECO:0000256" key="3">
    <source>
        <dbReference type="ARBA" id="ARBA00022676"/>
    </source>
</evidence>
<gene>
    <name evidence="7" type="ORF">MARGE09_P0366</name>
</gene>
<dbReference type="EMBL" id="AP023086">
    <property type="protein sequence ID" value="BCD96167.1"/>
    <property type="molecule type" value="Genomic_DNA"/>
</dbReference>
<protein>
    <recommendedName>
        <fullName evidence="2">starch synthase</fullName>
        <ecNumber evidence="2">2.4.1.21</ecNumber>
    </recommendedName>
</protein>
<evidence type="ECO:0000259" key="5">
    <source>
        <dbReference type="Pfam" id="PF00534"/>
    </source>
</evidence>
<dbReference type="EC" id="2.4.1.21" evidence="2"/>
<dbReference type="Proteomes" id="UP001320119">
    <property type="component" value="Chromosome"/>
</dbReference>
<evidence type="ECO:0000256" key="2">
    <source>
        <dbReference type="ARBA" id="ARBA00012588"/>
    </source>
</evidence>
<comment type="catalytic activity">
    <reaction evidence="1">
        <text>[(1-&gt;4)-alpha-D-glucosyl](n) + ADP-alpha-D-glucose = [(1-&gt;4)-alpha-D-glucosyl](n+1) + ADP + H(+)</text>
        <dbReference type="Rhea" id="RHEA:18189"/>
        <dbReference type="Rhea" id="RHEA-COMP:9584"/>
        <dbReference type="Rhea" id="RHEA-COMP:9587"/>
        <dbReference type="ChEBI" id="CHEBI:15378"/>
        <dbReference type="ChEBI" id="CHEBI:15444"/>
        <dbReference type="ChEBI" id="CHEBI:57498"/>
        <dbReference type="ChEBI" id="CHEBI:456216"/>
        <dbReference type="EC" id="2.4.1.21"/>
    </reaction>
</comment>
<dbReference type="AlphaFoldDB" id="A0AAN2BIQ2"/>
<name>A0AAN2BIQ2_9GAMM</name>
<dbReference type="InterPro" id="IPR013534">
    <property type="entry name" value="Starch_synth_cat_dom"/>
</dbReference>
<reference evidence="7 8" key="1">
    <citation type="journal article" date="2022" name="IScience">
        <title>An ultrasensitive nanofiber-based assay for enzymatic hydrolysis and deep-sea microbial degradation of cellulose.</title>
        <authorList>
            <person name="Tsudome M."/>
            <person name="Tachioka M."/>
            <person name="Miyazaki M."/>
            <person name="Uchimura K."/>
            <person name="Tsuda M."/>
            <person name="Takaki Y."/>
            <person name="Deguchi S."/>
        </authorList>
    </citation>
    <scope>NUCLEOTIDE SEQUENCE [LARGE SCALE GENOMIC DNA]</scope>
    <source>
        <strain evidence="7 8">GE09</strain>
    </source>
</reference>
<evidence type="ECO:0000313" key="8">
    <source>
        <dbReference type="Proteomes" id="UP001320119"/>
    </source>
</evidence>
<organism evidence="7 8">
    <name type="scientific">Marinagarivorans cellulosilyticus</name>
    <dbReference type="NCBI Taxonomy" id="2721545"/>
    <lineage>
        <taxon>Bacteria</taxon>
        <taxon>Pseudomonadati</taxon>
        <taxon>Pseudomonadota</taxon>
        <taxon>Gammaproteobacteria</taxon>
        <taxon>Cellvibrionales</taxon>
        <taxon>Cellvibrionaceae</taxon>
        <taxon>Marinagarivorans</taxon>
    </lineage>
</organism>
<dbReference type="Gene3D" id="3.40.50.2000">
    <property type="entry name" value="Glycogen Phosphorylase B"/>
    <property type="match status" value="2"/>
</dbReference>
<dbReference type="KEGG" id="marq:MARGE09_P0366"/>
<dbReference type="Pfam" id="PF00534">
    <property type="entry name" value="Glycos_transf_1"/>
    <property type="match status" value="1"/>
</dbReference>
<keyword evidence="3 7" id="KW-0328">Glycosyltransferase</keyword>
<evidence type="ECO:0000259" key="6">
    <source>
        <dbReference type="Pfam" id="PF08323"/>
    </source>
</evidence>
<evidence type="ECO:0000313" key="7">
    <source>
        <dbReference type="EMBL" id="BCD96167.1"/>
    </source>
</evidence>
<feature type="domain" description="Glycosyl transferase family 1" evidence="5">
    <location>
        <begin position="372"/>
        <end position="488"/>
    </location>
</feature>
<dbReference type="GO" id="GO:0009011">
    <property type="term" value="F:alpha-1,4-glucan glucosyltransferase (ADP-glucose donor) activity"/>
    <property type="evidence" value="ECO:0007669"/>
    <property type="project" value="UniProtKB-EC"/>
</dbReference>
<accession>A0AAN2BIQ2</accession>
<evidence type="ECO:0000256" key="1">
    <source>
        <dbReference type="ARBA" id="ARBA00001478"/>
    </source>
</evidence>
<dbReference type="InterPro" id="IPR001296">
    <property type="entry name" value="Glyco_trans_1"/>
</dbReference>
<keyword evidence="4 7" id="KW-0808">Transferase</keyword>
<sequence>MNDSLGEYGSVTKRILMVAAENDALPNAKVGGIGDVVRDIPLALAEQDCHVQVVLPDYGHFAVMPGAELCGQYQLRFAGTTERVELYRLQSTSHQHQNVTYWGLGHRRFSPCGDGSVYCNDEDNRPFATDASKYAFFCAAVGQVIVNNGFGELDVVHLHDWHAALLLVLREYDPTLASLKNIHTTYTIHNLSLQGVRPFKGDDSSFEAWFPELDYSPHLICDTRAVHCLNPMRAGINLANKVHAVSPTYATEITRKSDVGQGVYGGEGLENDLIMAREQGRLVGILNGCEYPENASYTKVAKTRLAPALENALLGWASKSTQLLSCHWLAEKRLQRWATKKDRGMLITSVGRITGQKVRLLFSTLADGQTVLQHILDELGDKGMFIFLGSGNEQYQRQLLALAGANANFIYLQGYSTGVSDLLYNSGDLFLMPSSFEPCGISQMLAMRAGQPCLVHSVGGLNDTVEDGVTGYCFNGATIMEQSENLIATFKRALQNYKKHPTKHAALAKKASAQRFLWSAAAQEYLTQLYR</sequence>
<feature type="domain" description="Starch synthase catalytic" evidence="6">
    <location>
        <begin position="14"/>
        <end position="273"/>
    </location>
</feature>
<proteinExistence type="predicted"/>
<dbReference type="PANTHER" id="PTHR45825">
    <property type="entry name" value="GRANULE-BOUND STARCH SYNTHASE 1, CHLOROPLASTIC/AMYLOPLASTIC"/>
    <property type="match status" value="1"/>
</dbReference>
<dbReference type="GO" id="GO:0005978">
    <property type="term" value="P:glycogen biosynthetic process"/>
    <property type="evidence" value="ECO:0007669"/>
    <property type="project" value="TreeGrafter"/>
</dbReference>
<dbReference type="SUPFAM" id="SSF53756">
    <property type="entry name" value="UDP-Glycosyltransferase/glycogen phosphorylase"/>
    <property type="match status" value="1"/>
</dbReference>
<dbReference type="PANTHER" id="PTHR45825:SF11">
    <property type="entry name" value="ALPHA AMYLASE DOMAIN-CONTAINING PROTEIN"/>
    <property type="match status" value="1"/>
</dbReference>
<dbReference type="GO" id="GO:0005829">
    <property type="term" value="C:cytosol"/>
    <property type="evidence" value="ECO:0007669"/>
    <property type="project" value="TreeGrafter"/>
</dbReference>
<evidence type="ECO:0000256" key="4">
    <source>
        <dbReference type="ARBA" id="ARBA00022679"/>
    </source>
</evidence>
<dbReference type="Pfam" id="PF08323">
    <property type="entry name" value="Glyco_transf_5"/>
    <property type="match status" value="1"/>
</dbReference>